<dbReference type="EMBL" id="RCMK01000039">
    <property type="protein sequence ID" value="KAG2952327.1"/>
    <property type="molecule type" value="Genomic_DNA"/>
</dbReference>
<dbReference type="AlphaFoldDB" id="A0A8T1ECM7"/>
<organism evidence="1 2">
    <name type="scientific">Phytophthora cactorum</name>
    <dbReference type="NCBI Taxonomy" id="29920"/>
    <lineage>
        <taxon>Eukaryota</taxon>
        <taxon>Sar</taxon>
        <taxon>Stramenopiles</taxon>
        <taxon>Oomycota</taxon>
        <taxon>Peronosporomycetes</taxon>
        <taxon>Peronosporales</taxon>
        <taxon>Peronosporaceae</taxon>
        <taxon>Phytophthora</taxon>
    </lineage>
</organism>
<reference evidence="1" key="1">
    <citation type="submission" date="2018-10" db="EMBL/GenBank/DDBJ databases">
        <title>Effector identification in a new, highly contiguous assembly of the strawberry crown rot pathogen Phytophthora cactorum.</title>
        <authorList>
            <person name="Armitage A.D."/>
            <person name="Nellist C.F."/>
            <person name="Bates H."/>
            <person name="Vickerstaff R.J."/>
            <person name="Harrison R.J."/>
        </authorList>
    </citation>
    <scope>NUCLEOTIDE SEQUENCE</scope>
    <source>
        <strain evidence="1">4040</strain>
    </source>
</reference>
<protein>
    <submittedName>
        <fullName evidence="1">Uncharacterized protein</fullName>
    </submittedName>
</protein>
<proteinExistence type="predicted"/>
<dbReference type="Proteomes" id="UP000736787">
    <property type="component" value="Unassembled WGS sequence"/>
</dbReference>
<evidence type="ECO:0000313" key="1">
    <source>
        <dbReference type="EMBL" id="KAG2952327.1"/>
    </source>
</evidence>
<evidence type="ECO:0000313" key="2">
    <source>
        <dbReference type="Proteomes" id="UP000736787"/>
    </source>
</evidence>
<name>A0A8T1ECM7_9STRA</name>
<accession>A0A8T1ECM7</accession>
<sequence>MMGLSLVPSARLTTGISVTTRVSNGLAFVQCWGSNSLASASIVWLAFSQGEIRWRRWLGQPLALTRFPGGLLYASY</sequence>
<gene>
    <name evidence="1" type="ORF">PC117_g2912</name>
</gene>
<comment type="caution">
    <text evidence="1">The sequence shown here is derived from an EMBL/GenBank/DDBJ whole genome shotgun (WGS) entry which is preliminary data.</text>
</comment>